<keyword evidence="1" id="KW-1133">Transmembrane helix</keyword>
<gene>
    <name evidence="2" type="ORF">CMV30_08390</name>
</gene>
<dbReference type="EMBL" id="CP023344">
    <property type="protein sequence ID" value="ATC63966.1"/>
    <property type="molecule type" value="Genomic_DNA"/>
</dbReference>
<dbReference type="KEGG" id="vbh:CMV30_08390"/>
<protein>
    <recommendedName>
        <fullName evidence="4">DUF2291 domain-containing protein</fullName>
    </recommendedName>
</protein>
<dbReference type="OrthoDB" id="285290at2"/>
<evidence type="ECO:0000313" key="3">
    <source>
        <dbReference type="Proteomes" id="UP000217265"/>
    </source>
</evidence>
<dbReference type="Gene3D" id="1.10.10.1260">
    <property type="entry name" value="Envelope glycoprotein gp160, DUF2291, helical domain"/>
    <property type="match status" value="1"/>
</dbReference>
<dbReference type="InterPro" id="IPR036215">
    <property type="entry name" value="TM0957-like_sf"/>
</dbReference>
<dbReference type="Pfam" id="PF10054">
    <property type="entry name" value="DUF2291"/>
    <property type="match status" value="1"/>
</dbReference>
<keyword evidence="1" id="KW-0472">Membrane</keyword>
<reference evidence="2 3" key="1">
    <citation type="submission" date="2017-09" db="EMBL/GenBank/DDBJ databases">
        <title>Complete genome sequence of Verrucomicrobial strain HZ-65, isolated from freshwater.</title>
        <authorList>
            <person name="Choi A."/>
        </authorList>
    </citation>
    <scope>NUCLEOTIDE SEQUENCE [LARGE SCALE GENOMIC DNA]</scope>
    <source>
        <strain evidence="2 3">HZ-65</strain>
    </source>
</reference>
<sequence length="228" mass="23881">MSAPASSSDHPATARRIAFPWPVWAGAAIFVALLILYPPFRIVSKNAHSIASAAGAAGTVFEPKAFTEKFWNEKLQPAAAKAPEAAPVLSALHNDTAAALKAHARRVGLGNAAYVFLRGSGRVTAVERSRLLIDVDGVIVALRTGPVFGNIVRDGSGLIDVNDVPGLTEFNALSAELNRLVEERVQPALKSVTVGATIRFVGCAEAPESLPANGPLLTFIPVSAEVMP</sequence>
<dbReference type="AlphaFoldDB" id="A0A290QCJ8"/>
<dbReference type="SUPFAM" id="SSF141318">
    <property type="entry name" value="TM0957-like"/>
    <property type="match status" value="1"/>
</dbReference>
<organism evidence="2 3">
    <name type="scientific">Nibricoccus aquaticus</name>
    <dbReference type="NCBI Taxonomy" id="2576891"/>
    <lineage>
        <taxon>Bacteria</taxon>
        <taxon>Pseudomonadati</taxon>
        <taxon>Verrucomicrobiota</taxon>
        <taxon>Opitutia</taxon>
        <taxon>Opitutales</taxon>
        <taxon>Opitutaceae</taxon>
        <taxon>Nibricoccus</taxon>
    </lineage>
</organism>
<keyword evidence="1" id="KW-0812">Transmembrane</keyword>
<evidence type="ECO:0000313" key="2">
    <source>
        <dbReference type="EMBL" id="ATC63966.1"/>
    </source>
</evidence>
<accession>A0A290QCJ8</accession>
<evidence type="ECO:0000256" key="1">
    <source>
        <dbReference type="SAM" id="Phobius"/>
    </source>
</evidence>
<dbReference type="Proteomes" id="UP000217265">
    <property type="component" value="Chromosome"/>
</dbReference>
<name>A0A290QCJ8_9BACT</name>
<dbReference type="Gene3D" id="2.40.50.420">
    <property type="entry name" value="Envelope glycoprotein gp160, DUF2291, alpha/beta domain"/>
    <property type="match status" value="1"/>
</dbReference>
<keyword evidence="3" id="KW-1185">Reference proteome</keyword>
<evidence type="ECO:0008006" key="4">
    <source>
        <dbReference type="Google" id="ProtNLM"/>
    </source>
</evidence>
<dbReference type="RefSeq" id="WP_096055598.1">
    <property type="nucleotide sequence ID" value="NZ_CP023344.1"/>
</dbReference>
<dbReference type="InterPro" id="IPR014582">
    <property type="entry name" value="UCP033535_lipo"/>
</dbReference>
<feature type="transmembrane region" description="Helical" evidence="1">
    <location>
        <begin position="21"/>
        <end position="40"/>
    </location>
</feature>
<proteinExistence type="predicted"/>